<sequence length="379" mass="40675">MTAALRAARLSYASLEGPQVAEVAQLVKKHLTGTRPDEIVVTFANGRRRKYARVYRPAKDKFGPRQVRRRAALAATTIGRLFAIDPGMLAASMADAARRAQASGGIAVAPAAVLAALPVRLQNQFLMDNGVSGSLWRRFRLLLGPIGADLATGQTLRADRRAAEAELRNAATTNGEGAFLVAPRVALQSMIDDLVATEQFVERFERGADGADIATASPFLGHPSPTEMRAADVRCVQVCFGLDKGGAQSTTKAVLSCVNQERPCSRGNTLLYGVFPAAEDDHAALSAMADVYVPDLDTLRMGGVDVDGVRRAVQLILTGDYQFTTTWCGHLGASRKMPCQRCTAMMRLTKTNGELIAIYGNMQNGSRAGGKPRTIDHFK</sequence>
<dbReference type="AlphaFoldDB" id="A0A1X6NNR9"/>
<dbReference type="Proteomes" id="UP000218209">
    <property type="component" value="Unassembled WGS sequence"/>
</dbReference>
<proteinExistence type="predicted"/>
<protein>
    <submittedName>
        <fullName evidence="1">Uncharacterized protein</fullName>
    </submittedName>
</protein>
<reference evidence="1 2" key="1">
    <citation type="submission" date="2017-03" db="EMBL/GenBank/DDBJ databases">
        <title>WGS assembly of Porphyra umbilicalis.</title>
        <authorList>
            <person name="Brawley S.H."/>
            <person name="Blouin N.A."/>
            <person name="Ficko-Blean E."/>
            <person name="Wheeler G.L."/>
            <person name="Lohr M."/>
            <person name="Goodson H.V."/>
            <person name="Jenkins J.W."/>
            <person name="Blaby-Haas C.E."/>
            <person name="Helliwell K.E."/>
            <person name="Chan C."/>
            <person name="Marriage T."/>
            <person name="Bhattacharya D."/>
            <person name="Klein A.S."/>
            <person name="Badis Y."/>
            <person name="Brodie J."/>
            <person name="Cao Y."/>
            <person name="Collen J."/>
            <person name="Dittami S.M."/>
            <person name="Gachon C.M."/>
            <person name="Green B.R."/>
            <person name="Karpowicz S."/>
            <person name="Kim J.W."/>
            <person name="Kudahl U."/>
            <person name="Lin S."/>
            <person name="Michel G."/>
            <person name="Mittag M."/>
            <person name="Olson B.J."/>
            <person name="Pangilinan J."/>
            <person name="Peng Y."/>
            <person name="Qiu H."/>
            <person name="Shu S."/>
            <person name="Singer J.T."/>
            <person name="Smith A.G."/>
            <person name="Sprecher B.N."/>
            <person name="Wagner V."/>
            <person name="Wang W."/>
            <person name="Wang Z.-Y."/>
            <person name="Yan J."/>
            <person name="Yarish C."/>
            <person name="Zoeuner-Riek S."/>
            <person name="Zhuang Y."/>
            <person name="Zou Y."/>
            <person name="Lindquist E.A."/>
            <person name="Grimwood J."/>
            <person name="Barry K."/>
            <person name="Rokhsar D.S."/>
            <person name="Schmutz J."/>
            <person name="Stiller J.W."/>
            <person name="Grossman A.R."/>
            <person name="Prochnik S.E."/>
        </authorList>
    </citation>
    <scope>NUCLEOTIDE SEQUENCE [LARGE SCALE GENOMIC DNA]</scope>
    <source>
        <strain evidence="1">4086291</strain>
    </source>
</reference>
<name>A0A1X6NNR9_PORUM</name>
<keyword evidence="2" id="KW-1185">Reference proteome</keyword>
<evidence type="ECO:0000313" key="2">
    <source>
        <dbReference type="Proteomes" id="UP000218209"/>
    </source>
</evidence>
<accession>A0A1X6NNR9</accession>
<dbReference type="EMBL" id="KV919278">
    <property type="protein sequence ID" value="OSX70299.1"/>
    <property type="molecule type" value="Genomic_DNA"/>
</dbReference>
<organism evidence="1 2">
    <name type="scientific">Porphyra umbilicalis</name>
    <name type="common">Purple laver</name>
    <name type="synonym">Red alga</name>
    <dbReference type="NCBI Taxonomy" id="2786"/>
    <lineage>
        <taxon>Eukaryota</taxon>
        <taxon>Rhodophyta</taxon>
        <taxon>Bangiophyceae</taxon>
        <taxon>Bangiales</taxon>
        <taxon>Bangiaceae</taxon>
        <taxon>Porphyra</taxon>
    </lineage>
</organism>
<gene>
    <name evidence="1" type="ORF">BU14_0809s0003</name>
</gene>
<evidence type="ECO:0000313" key="1">
    <source>
        <dbReference type="EMBL" id="OSX70299.1"/>
    </source>
</evidence>